<reference evidence="1 2" key="1">
    <citation type="submission" date="2013-02" db="EMBL/GenBank/DDBJ databases">
        <title>The Genome Sequence of Acinetobacter sp. NIPH 713.</title>
        <authorList>
            <consortium name="The Broad Institute Genome Sequencing Platform"/>
            <consortium name="The Broad Institute Genome Sequencing Center for Infectious Disease"/>
            <person name="Cerqueira G."/>
            <person name="Feldgarden M."/>
            <person name="Courvalin P."/>
            <person name="Perichon B."/>
            <person name="Grillot-Courvalin C."/>
            <person name="Clermont D."/>
            <person name="Rocha E."/>
            <person name="Yoon E.-J."/>
            <person name="Nemec A."/>
            <person name="Walker B."/>
            <person name="Young S.K."/>
            <person name="Zeng Q."/>
            <person name="Gargeya S."/>
            <person name="Fitzgerald M."/>
            <person name="Haas B."/>
            <person name="Abouelleil A."/>
            <person name="Alvarado L."/>
            <person name="Arachchi H.M."/>
            <person name="Berlin A.M."/>
            <person name="Chapman S.B."/>
            <person name="Dewar J."/>
            <person name="Goldberg J."/>
            <person name="Griggs A."/>
            <person name="Gujja S."/>
            <person name="Hansen M."/>
            <person name="Howarth C."/>
            <person name="Imamovic A."/>
            <person name="Larimer J."/>
            <person name="McCowan C."/>
            <person name="Murphy C."/>
            <person name="Neiman D."/>
            <person name="Pearson M."/>
            <person name="Priest M."/>
            <person name="Roberts A."/>
            <person name="Saif S."/>
            <person name="Shea T."/>
            <person name="Sisk P."/>
            <person name="Sykes S."/>
            <person name="Wortman J."/>
            <person name="Nusbaum C."/>
            <person name="Birren B."/>
        </authorList>
    </citation>
    <scope>NUCLEOTIDE SEQUENCE [LARGE SCALE GENOMIC DNA]</scope>
    <source>
        <strain evidence="1 2">NIPH 713</strain>
    </source>
</reference>
<proteinExistence type="predicted"/>
<protein>
    <submittedName>
        <fullName evidence="1">Uncharacterized protein</fullName>
    </submittedName>
</protein>
<evidence type="ECO:0000313" key="2">
    <source>
        <dbReference type="Proteomes" id="UP000023774"/>
    </source>
</evidence>
<organism evidence="1 2">
    <name type="scientific">Acinetobacter pseudolwoffii</name>
    <dbReference type="NCBI Taxonomy" id="2053287"/>
    <lineage>
        <taxon>Bacteria</taxon>
        <taxon>Pseudomonadati</taxon>
        <taxon>Pseudomonadota</taxon>
        <taxon>Gammaproteobacteria</taxon>
        <taxon>Moraxellales</taxon>
        <taxon>Moraxellaceae</taxon>
        <taxon>Acinetobacter</taxon>
    </lineage>
</organism>
<dbReference type="PROSITE" id="PS51257">
    <property type="entry name" value="PROKAR_LIPOPROTEIN"/>
    <property type="match status" value="1"/>
</dbReference>
<dbReference type="Proteomes" id="UP000023774">
    <property type="component" value="Unassembled WGS sequence"/>
</dbReference>
<accession>N9MEV3</accession>
<name>N9MEV3_9GAMM</name>
<gene>
    <name evidence="1" type="ORF">F906_00099</name>
</gene>
<sequence>MSKFLSFIQKAVEILNNLVMIHALLISCFFKKA</sequence>
<dbReference type="EMBL" id="APRJ01000007">
    <property type="protein sequence ID" value="ENW88699.1"/>
    <property type="molecule type" value="Genomic_DNA"/>
</dbReference>
<dbReference type="HOGENOM" id="CLU_3380078_0_0_6"/>
<dbReference type="AlphaFoldDB" id="N9MEV3"/>
<keyword evidence="2" id="KW-1185">Reference proteome</keyword>
<evidence type="ECO:0000313" key="1">
    <source>
        <dbReference type="EMBL" id="ENW88699.1"/>
    </source>
</evidence>
<comment type="caution">
    <text evidence="1">The sequence shown here is derived from an EMBL/GenBank/DDBJ whole genome shotgun (WGS) entry which is preliminary data.</text>
</comment>